<evidence type="ECO:0000256" key="1">
    <source>
        <dbReference type="SAM" id="Phobius"/>
    </source>
</evidence>
<feature type="transmembrane region" description="Helical" evidence="1">
    <location>
        <begin position="197"/>
        <end position="216"/>
    </location>
</feature>
<accession>A0A132B705</accession>
<dbReference type="RefSeq" id="XP_018062547.1">
    <property type="nucleotide sequence ID" value="XM_018217223.1"/>
</dbReference>
<sequence>MQHAATSVLVIAYLNLILLLSILLFSRPIFRPLFRGHFETTMRFAGWTSLLLFWIKAGLFVSSRAGLEPVSKALLKSPSIWLMTVTTISILSTWFEVRKVPVKTYILSPHAIRLDFCASSPLGKAVPGTAVRISSSLLGEWYTFPTIAQPGQEGFSVIVANPKGWAAGLVANPPTELYIRGLPTTGFMRVIPLFRSMLLVVSGSGIAALLPQLYALDYAMLCGRDMRAMPRLRILWSAEDPEGVFGREVVELILRVDPWAVICDKRGLGRPDMLGTAWRLVRESGCEAVGVVGSQGLVGEVVYGLESRGVPAFGALWSS</sequence>
<dbReference type="PANTHER" id="PTHR33927:SF5">
    <property type="entry name" value="ENZYME, PUTATIVE (AFU_ORTHOLOGUE AFUA_8G01222)-RELATED"/>
    <property type="match status" value="1"/>
</dbReference>
<keyword evidence="1" id="KW-1133">Transmembrane helix</keyword>
<keyword evidence="1" id="KW-0812">Transmembrane</keyword>
<reference evidence="2 3" key="1">
    <citation type="submission" date="2015-10" db="EMBL/GenBank/DDBJ databases">
        <title>Full genome of DAOMC 229536 Phialocephala scopiformis, a fungal endophyte of spruce producing the potent anti-insectan compound rugulosin.</title>
        <authorList>
            <consortium name="DOE Joint Genome Institute"/>
            <person name="Walker A.K."/>
            <person name="Frasz S.L."/>
            <person name="Seifert K.A."/>
            <person name="Miller J.D."/>
            <person name="Mondo S.J."/>
            <person name="Labutti K."/>
            <person name="Lipzen A."/>
            <person name="Dockter R."/>
            <person name="Kennedy M."/>
            <person name="Grigoriev I.V."/>
            <person name="Spatafora J.W."/>
        </authorList>
    </citation>
    <scope>NUCLEOTIDE SEQUENCE [LARGE SCALE GENOMIC DNA]</scope>
    <source>
        <strain evidence="2 3">CBS 120377</strain>
    </source>
</reference>
<organism evidence="2 3">
    <name type="scientific">Mollisia scopiformis</name>
    <name type="common">Conifer needle endophyte fungus</name>
    <name type="synonym">Phialocephala scopiformis</name>
    <dbReference type="NCBI Taxonomy" id="149040"/>
    <lineage>
        <taxon>Eukaryota</taxon>
        <taxon>Fungi</taxon>
        <taxon>Dikarya</taxon>
        <taxon>Ascomycota</taxon>
        <taxon>Pezizomycotina</taxon>
        <taxon>Leotiomycetes</taxon>
        <taxon>Helotiales</taxon>
        <taxon>Mollisiaceae</taxon>
        <taxon>Mollisia</taxon>
    </lineage>
</organism>
<evidence type="ECO:0008006" key="4">
    <source>
        <dbReference type="Google" id="ProtNLM"/>
    </source>
</evidence>
<gene>
    <name evidence="2" type="ORF">LY89DRAFT_701936</name>
</gene>
<feature type="transmembrane region" description="Helical" evidence="1">
    <location>
        <begin position="6"/>
        <end position="25"/>
    </location>
</feature>
<proteinExistence type="predicted"/>
<evidence type="ECO:0000313" key="3">
    <source>
        <dbReference type="Proteomes" id="UP000070700"/>
    </source>
</evidence>
<keyword evidence="1" id="KW-0472">Membrane</keyword>
<feature type="transmembrane region" description="Helical" evidence="1">
    <location>
        <begin position="46"/>
        <end position="67"/>
    </location>
</feature>
<dbReference type="Proteomes" id="UP000070700">
    <property type="component" value="Unassembled WGS sequence"/>
</dbReference>
<protein>
    <recommendedName>
        <fullName evidence="4">FAD-binding FR-type domain-containing protein</fullName>
    </recommendedName>
</protein>
<dbReference type="PANTHER" id="PTHR33927">
    <property type="entry name" value="TRANSMEMBRANE PROTEIN"/>
    <property type="match status" value="1"/>
</dbReference>
<evidence type="ECO:0000313" key="2">
    <source>
        <dbReference type="EMBL" id="KUJ08192.1"/>
    </source>
</evidence>
<name>A0A132B705_MOLSC</name>
<dbReference type="STRING" id="149040.A0A132B705"/>
<dbReference type="InParanoid" id="A0A132B705"/>
<feature type="transmembrane region" description="Helical" evidence="1">
    <location>
        <begin position="79"/>
        <end position="97"/>
    </location>
</feature>
<dbReference type="InterPro" id="IPR052979">
    <property type="entry name" value="Adenylate-forming_domain"/>
</dbReference>
<dbReference type="AlphaFoldDB" id="A0A132B705"/>
<dbReference type="EMBL" id="KQ947436">
    <property type="protein sequence ID" value="KUJ08192.1"/>
    <property type="molecule type" value="Genomic_DNA"/>
</dbReference>
<dbReference type="GeneID" id="28826949"/>
<dbReference type="KEGG" id="psco:LY89DRAFT_701936"/>
<dbReference type="OrthoDB" id="3142841at2759"/>
<keyword evidence="3" id="KW-1185">Reference proteome</keyword>